<evidence type="ECO:0000313" key="2">
    <source>
        <dbReference type="EMBL" id="KKM22948.1"/>
    </source>
</evidence>
<organism evidence="2">
    <name type="scientific">marine sediment metagenome</name>
    <dbReference type="NCBI Taxonomy" id="412755"/>
    <lineage>
        <taxon>unclassified sequences</taxon>
        <taxon>metagenomes</taxon>
        <taxon>ecological metagenomes</taxon>
    </lineage>
</organism>
<name>A0A0F9KL99_9ZZZZ</name>
<feature type="region of interest" description="Disordered" evidence="1">
    <location>
        <begin position="65"/>
        <end position="86"/>
    </location>
</feature>
<dbReference type="AlphaFoldDB" id="A0A0F9KL99"/>
<dbReference type="EMBL" id="LAZR01013226">
    <property type="protein sequence ID" value="KKM22948.1"/>
    <property type="molecule type" value="Genomic_DNA"/>
</dbReference>
<sequence>MAIVIERDGVQYLCTFSKPETQWILDLAQGMGITKEAIVGAAMNHGLTYYVQTFTENEITDRIKDLTQEEIDKPTGDTKDKPSEKIIDDNACDDLC</sequence>
<proteinExistence type="predicted"/>
<accession>A0A0F9KL99</accession>
<evidence type="ECO:0000256" key="1">
    <source>
        <dbReference type="SAM" id="MobiDB-lite"/>
    </source>
</evidence>
<comment type="caution">
    <text evidence="2">The sequence shown here is derived from an EMBL/GenBank/DDBJ whole genome shotgun (WGS) entry which is preliminary data.</text>
</comment>
<gene>
    <name evidence="2" type="ORF">LCGC14_1620150</name>
</gene>
<reference evidence="2" key="1">
    <citation type="journal article" date="2015" name="Nature">
        <title>Complex archaea that bridge the gap between prokaryotes and eukaryotes.</title>
        <authorList>
            <person name="Spang A."/>
            <person name="Saw J.H."/>
            <person name="Jorgensen S.L."/>
            <person name="Zaremba-Niedzwiedzka K."/>
            <person name="Martijn J."/>
            <person name="Lind A.E."/>
            <person name="van Eijk R."/>
            <person name="Schleper C."/>
            <person name="Guy L."/>
            <person name="Ettema T.J."/>
        </authorList>
    </citation>
    <scope>NUCLEOTIDE SEQUENCE</scope>
</reference>
<protein>
    <submittedName>
        <fullName evidence="2">Uncharacterized protein</fullName>
    </submittedName>
</protein>